<organism evidence="6 7">
    <name type="scientific">Parageobacillus caldoxylosilyticus NBRC 107762</name>
    <dbReference type="NCBI Taxonomy" id="1220594"/>
    <lineage>
        <taxon>Bacteria</taxon>
        <taxon>Bacillati</taxon>
        <taxon>Bacillota</taxon>
        <taxon>Bacilli</taxon>
        <taxon>Bacillales</taxon>
        <taxon>Anoxybacillaceae</taxon>
        <taxon>Saccharococcus</taxon>
    </lineage>
</organism>
<evidence type="ECO:0000313" key="6">
    <source>
        <dbReference type="EMBL" id="GAJ38138.1"/>
    </source>
</evidence>
<protein>
    <recommendedName>
        <fullName evidence="2">Pyrroline-5-carboxylate reductase</fullName>
        <shortName evidence="2">P5C reductase</shortName>
        <shortName evidence="2">P5CR</shortName>
        <ecNumber evidence="2">1.5.1.2</ecNumber>
    </recommendedName>
    <alternativeName>
        <fullName evidence="2">PCA reductase</fullName>
    </alternativeName>
</protein>
<gene>
    <name evidence="6" type="primary">comER</name>
    <name evidence="2" type="synonym">proC</name>
    <name evidence="6" type="ORF">GCA01S_001_00840</name>
</gene>
<dbReference type="AlphaFoldDB" id="A0A023D9S5"/>
<dbReference type="Pfam" id="PF14748">
    <property type="entry name" value="P5CR_dimer"/>
    <property type="match status" value="1"/>
</dbReference>
<dbReference type="PIRSF" id="PIRSF000193">
    <property type="entry name" value="Pyrrol-5-carb_rd"/>
    <property type="match status" value="1"/>
</dbReference>
<keyword evidence="2" id="KW-0028">Amino-acid biosynthesis</keyword>
<feature type="binding site" evidence="3">
    <location>
        <begin position="6"/>
        <end position="11"/>
    </location>
    <ligand>
        <name>NADP(+)</name>
        <dbReference type="ChEBI" id="CHEBI:58349"/>
    </ligand>
</feature>
<dbReference type="InterPro" id="IPR000304">
    <property type="entry name" value="Pyrroline-COOH_reductase"/>
</dbReference>
<dbReference type="InterPro" id="IPR029036">
    <property type="entry name" value="P5CR_dimer"/>
</dbReference>
<reference evidence="6 7" key="1">
    <citation type="submission" date="2014-04" db="EMBL/GenBank/DDBJ databases">
        <title>Whole genome shotgun sequence of Geobacillus caldoxylosilyticus NBRC 107762.</title>
        <authorList>
            <person name="Hosoyama A."/>
            <person name="Hosoyama Y."/>
            <person name="Katano-Makiyama Y."/>
            <person name="Tsuchikane K."/>
            <person name="Ohji S."/>
            <person name="Ichikawa N."/>
            <person name="Yamazoe A."/>
            <person name="Fujita N."/>
        </authorList>
    </citation>
    <scope>NUCLEOTIDE SEQUENCE [LARGE SCALE GENOMIC DNA]</scope>
    <source>
        <strain evidence="6 7">NBRC 107762</strain>
    </source>
</reference>
<dbReference type="PANTHER" id="PTHR11645:SF51">
    <property type="entry name" value="COME OPERON PROTEIN 4"/>
    <property type="match status" value="1"/>
</dbReference>
<dbReference type="Proteomes" id="UP000023561">
    <property type="component" value="Unassembled WGS sequence"/>
</dbReference>
<dbReference type="SUPFAM" id="SSF51735">
    <property type="entry name" value="NAD(P)-binding Rossmann-fold domains"/>
    <property type="match status" value="1"/>
</dbReference>
<comment type="catalytic activity">
    <reaction evidence="2">
        <text>L-proline + NAD(+) = (S)-1-pyrroline-5-carboxylate + NADH + 2 H(+)</text>
        <dbReference type="Rhea" id="RHEA:14105"/>
        <dbReference type="ChEBI" id="CHEBI:15378"/>
        <dbReference type="ChEBI" id="CHEBI:17388"/>
        <dbReference type="ChEBI" id="CHEBI:57540"/>
        <dbReference type="ChEBI" id="CHEBI:57945"/>
        <dbReference type="ChEBI" id="CHEBI:60039"/>
        <dbReference type="EC" id="1.5.1.2"/>
    </reaction>
</comment>
<sequence>MKIGVIGTGNMGRILIEAFLESGAVKEDELIITNRTLKKALDIKQTYSGVCVVASAEEVVQRATIVFLCVKPLDIHPLLQRLSSFWTKKHCLISITSPISVEQLEAVVPCQVVRVIPSITNRAFAGSTLITVGKRCSLQCRNYIETLFRHISTPSYIDDEITRIASDIASCGPAFFSYLLQRFIDAAVAKTAITKEQATALTTDMIIGLGELLKHNLYTLPTLQEKVCVKGGITGEGIAVLEKEMKGVFEEVFDKTHEKFKDDIEKVKKQFGC</sequence>
<dbReference type="EMBL" id="BAWO01000001">
    <property type="protein sequence ID" value="GAJ38138.1"/>
    <property type="molecule type" value="Genomic_DNA"/>
</dbReference>
<comment type="caution">
    <text evidence="6">The sequence shown here is derived from an EMBL/GenBank/DDBJ whole genome shotgun (WGS) entry which is preliminary data.</text>
</comment>
<keyword evidence="2" id="KW-0963">Cytoplasm</keyword>
<dbReference type="InterPro" id="IPR053790">
    <property type="entry name" value="P5CR-like_CS"/>
</dbReference>
<proteinExistence type="inferred from homology"/>
<dbReference type="OrthoDB" id="9805754at2"/>
<evidence type="ECO:0000256" key="1">
    <source>
        <dbReference type="ARBA" id="ARBA00005525"/>
    </source>
</evidence>
<comment type="catalytic activity">
    <reaction evidence="2">
        <text>L-proline + NADP(+) = (S)-1-pyrroline-5-carboxylate + NADPH + 2 H(+)</text>
        <dbReference type="Rhea" id="RHEA:14109"/>
        <dbReference type="ChEBI" id="CHEBI:15378"/>
        <dbReference type="ChEBI" id="CHEBI:17388"/>
        <dbReference type="ChEBI" id="CHEBI:57783"/>
        <dbReference type="ChEBI" id="CHEBI:58349"/>
        <dbReference type="ChEBI" id="CHEBI:60039"/>
        <dbReference type="EC" id="1.5.1.2"/>
    </reaction>
</comment>
<evidence type="ECO:0000256" key="2">
    <source>
        <dbReference type="HAMAP-Rule" id="MF_01925"/>
    </source>
</evidence>
<dbReference type="PANTHER" id="PTHR11645">
    <property type="entry name" value="PYRROLINE-5-CARBOXYLATE REDUCTASE"/>
    <property type="match status" value="1"/>
</dbReference>
<dbReference type="Gene3D" id="3.40.50.720">
    <property type="entry name" value="NAD(P)-binding Rossmann-like Domain"/>
    <property type="match status" value="1"/>
</dbReference>
<keyword evidence="2" id="KW-0641">Proline biosynthesis</keyword>
<keyword evidence="7" id="KW-1185">Reference proteome</keyword>
<evidence type="ECO:0000313" key="7">
    <source>
        <dbReference type="Proteomes" id="UP000023561"/>
    </source>
</evidence>
<dbReference type="InterPro" id="IPR008927">
    <property type="entry name" value="6-PGluconate_DH-like_C_sf"/>
</dbReference>
<dbReference type="InterPro" id="IPR028939">
    <property type="entry name" value="P5C_Rdtase_cat_N"/>
</dbReference>
<comment type="function">
    <text evidence="2">Catalyzes the reduction of 1-pyrroline-5-carboxylate (PCA) to L-proline.</text>
</comment>
<evidence type="ECO:0000256" key="3">
    <source>
        <dbReference type="PIRSR" id="PIRSR000193-1"/>
    </source>
</evidence>
<feature type="domain" description="Pyrroline-5-carboxylate reductase catalytic N-terminal" evidence="4">
    <location>
        <begin position="2"/>
        <end position="97"/>
    </location>
</feature>
<evidence type="ECO:0000259" key="4">
    <source>
        <dbReference type="Pfam" id="PF03807"/>
    </source>
</evidence>
<dbReference type="GO" id="GO:0004735">
    <property type="term" value="F:pyrroline-5-carboxylate reductase activity"/>
    <property type="evidence" value="ECO:0007669"/>
    <property type="project" value="UniProtKB-UniRule"/>
</dbReference>
<comment type="subcellular location">
    <subcellularLocation>
        <location evidence="2">Cytoplasm</location>
    </subcellularLocation>
</comment>
<feature type="domain" description="Pyrroline-5-carboxylate reductase dimerisation" evidence="5">
    <location>
        <begin position="163"/>
        <end position="261"/>
    </location>
</feature>
<dbReference type="Gene3D" id="1.10.3730.10">
    <property type="entry name" value="ProC C-terminal domain-like"/>
    <property type="match status" value="1"/>
</dbReference>
<dbReference type="RefSeq" id="WP_017435609.1">
    <property type="nucleotide sequence ID" value="NZ_BAWO01000001.1"/>
</dbReference>
<dbReference type="GO" id="GO:0005737">
    <property type="term" value="C:cytoplasm"/>
    <property type="evidence" value="ECO:0007669"/>
    <property type="project" value="UniProtKB-SubCell"/>
</dbReference>
<comment type="pathway">
    <text evidence="2">Amino-acid biosynthesis; L-proline biosynthesis; L-proline from L-glutamate 5-semialdehyde: step 1/1.</text>
</comment>
<dbReference type="HAMAP" id="MF_01925">
    <property type="entry name" value="P5C_reductase"/>
    <property type="match status" value="1"/>
</dbReference>
<keyword evidence="2" id="KW-0560">Oxidoreductase</keyword>
<comment type="similarity">
    <text evidence="1 2">Belongs to the pyrroline-5-carboxylate reductase family.</text>
</comment>
<dbReference type="Pfam" id="PF03807">
    <property type="entry name" value="F420_oxidored"/>
    <property type="match status" value="1"/>
</dbReference>
<dbReference type="GO" id="GO:0055129">
    <property type="term" value="P:L-proline biosynthetic process"/>
    <property type="evidence" value="ECO:0007669"/>
    <property type="project" value="UniProtKB-UniRule"/>
</dbReference>
<dbReference type="InterPro" id="IPR036291">
    <property type="entry name" value="NAD(P)-bd_dom_sf"/>
</dbReference>
<keyword evidence="2 3" id="KW-0521">NADP</keyword>
<dbReference type="NCBIfam" id="NF005814">
    <property type="entry name" value="PRK07680.1"/>
    <property type="match status" value="1"/>
</dbReference>
<name>A0A023D9S5_9BACL</name>
<dbReference type="PROSITE" id="PS00521">
    <property type="entry name" value="P5CR"/>
    <property type="match status" value="1"/>
</dbReference>
<dbReference type="EC" id="1.5.1.2" evidence="2"/>
<dbReference type="SUPFAM" id="SSF48179">
    <property type="entry name" value="6-phosphogluconate dehydrogenase C-terminal domain-like"/>
    <property type="match status" value="1"/>
</dbReference>
<accession>A0A023D9S5</accession>
<evidence type="ECO:0000259" key="5">
    <source>
        <dbReference type="Pfam" id="PF14748"/>
    </source>
</evidence>
<dbReference type="UniPathway" id="UPA00098">
    <property type="reaction ID" value="UER00361"/>
</dbReference>